<protein>
    <submittedName>
        <fullName evidence="2">CGNR zinc finger domain-containing protein</fullName>
    </submittedName>
</protein>
<accession>A0ABW7X4S3</accession>
<dbReference type="Gene3D" id="1.10.3300.10">
    <property type="entry name" value="Jann2411-like domain"/>
    <property type="match status" value="1"/>
</dbReference>
<evidence type="ECO:0000313" key="2">
    <source>
        <dbReference type="EMBL" id="MFI2476107.1"/>
    </source>
</evidence>
<keyword evidence="3" id="KW-1185">Reference proteome</keyword>
<dbReference type="InterPro" id="IPR010852">
    <property type="entry name" value="ABATE"/>
</dbReference>
<dbReference type="InterPro" id="IPR021005">
    <property type="entry name" value="Znf_CGNR"/>
</dbReference>
<evidence type="ECO:0000313" key="3">
    <source>
        <dbReference type="Proteomes" id="UP001611415"/>
    </source>
</evidence>
<evidence type="ECO:0000259" key="1">
    <source>
        <dbReference type="Pfam" id="PF11706"/>
    </source>
</evidence>
<dbReference type="PANTHER" id="PTHR35525:SF3">
    <property type="entry name" value="BLL6575 PROTEIN"/>
    <property type="match status" value="1"/>
</dbReference>
<dbReference type="Pfam" id="PF11706">
    <property type="entry name" value="zf-CGNR"/>
    <property type="match status" value="1"/>
</dbReference>
<reference evidence="2 3" key="1">
    <citation type="submission" date="2024-10" db="EMBL/GenBank/DDBJ databases">
        <title>The Natural Products Discovery Center: Release of the First 8490 Sequenced Strains for Exploring Actinobacteria Biosynthetic Diversity.</title>
        <authorList>
            <person name="Kalkreuter E."/>
            <person name="Kautsar S.A."/>
            <person name="Yang D."/>
            <person name="Bader C.D."/>
            <person name="Teijaro C.N."/>
            <person name="Fluegel L."/>
            <person name="Davis C.M."/>
            <person name="Simpson J.R."/>
            <person name="Lauterbach L."/>
            <person name="Steele A.D."/>
            <person name="Gui C."/>
            <person name="Meng S."/>
            <person name="Li G."/>
            <person name="Viehrig K."/>
            <person name="Ye F."/>
            <person name="Su P."/>
            <person name="Kiefer A.F."/>
            <person name="Nichols A."/>
            <person name="Cepeda A.J."/>
            <person name="Yan W."/>
            <person name="Fan B."/>
            <person name="Jiang Y."/>
            <person name="Adhikari A."/>
            <person name="Zheng C.-J."/>
            <person name="Schuster L."/>
            <person name="Cowan T.M."/>
            <person name="Smanski M.J."/>
            <person name="Chevrette M.G."/>
            <person name="De Carvalho L.P.S."/>
            <person name="Shen B."/>
        </authorList>
    </citation>
    <scope>NUCLEOTIDE SEQUENCE [LARGE SCALE GENOMIC DNA]</scope>
    <source>
        <strain evidence="2 3">NPDC019275</strain>
    </source>
</reference>
<dbReference type="RefSeq" id="WP_357407226.1">
    <property type="nucleotide sequence ID" value="NZ_JBEYCD010000009.1"/>
</dbReference>
<dbReference type="EMBL" id="JBIRYO010000014">
    <property type="protein sequence ID" value="MFI2476107.1"/>
    <property type="molecule type" value="Genomic_DNA"/>
</dbReference>
<dbReference type="PANTHER" id="PTHR35525">
    <property type="entry name" value="BLL6575 PROTEIN"/>
    <property type="match status" value="1"/>
</dbReference>
<dbReference type="Pfam" id="PF07336">
    <property type="entry name" value="ABATE"/>
    <property type="match status" value="1"/>
</dbReference>
<dbReference type="InterPro" id="IPR023286">
    <property type="entry name" value="ABATE_dom_sf"/>
</dbReference>
<feature type="domain" description="Zinc finger CGNR" evidence="1">
    <location>
        <begin position="134"/>
        <end position="176"/>
    </location>
</feature>
<name>A0ABW7X4S3_9NOCA</name>
<proteinExistence type="predicted"/>
<sequence>MFAFVSGNLALDFVGTVKARRADRDDLLESPADLGAWAVAADLLDTAPDCDAGDLAHAVRLREAVYRLVIAAVDGEPPADADRRLVNARACGELPRVALRSDGTIARDGGADAALTAIARSAVELLGGAERALVKECGRPECTRLYVDTSRGGSRRWCDMTLCGNRAKSAAFRARHASD</sequence>
<dbReference type="SUPFAM" id="SSF160904">
    <property type="entry name" value="Jann2411-like"/>
    <property type="match status" value="1"/>
</dbReference>
<organism evidence="2 3">
    <name type="scientific">Nocardia xishanensis</name>
    <dbReference type="NCBI Taxonomy" id="238964"/>
    <lineage>
        <taxon>Bacteria</taxon>
        <taxon>Bacillati</taxon>
        <taxon>Actinomycetota</taxon>
        <taxon>Actinomycetes</taxon>
        <taxon>Mycobacteriales</taxon>
        <taxon>Nocardiaceae</taxon>
        <taxon>Nocardia</taxon>
    </lineage>
</organism>
<comment type="caution">
    <text evidence="2">The sequence shown here is derived from an EMBL/GenBank/DDBJ whole genome shotgun (WGS) entry which is preliminary data.</text>
</comment>
<gene>
    <name evidence="2" type="ORF">ACH49W_22245</name>
</gene>
<dbReference type="Proteomes" id="UP001611415">
    <property type="component" value="Unassembled WGS sequence"/>
</dbReference>